<keyword evidence="6" id="KW-1185">Reference proteome</keyword>
<keyword evidence="2" id="KW-1227">Viral tail protein</keyword>
<evidence type="ECO:0000313" key="6">
    <source>
        <dbReference type="Proteomes" id="UP000269126"/>
    </source>
</evidence>
<comment type="subcellular location">
    <subcellularLocation>
        <location evidence="1">Virion</location>
    </subcellularLocation>
</comment>
<dbReference type="GO" id="GO:0098015">
    <property type="term" value="C:virus tail"/>
    <property type="evidence" value="ECO:0007669"/>
    <property type="project" value="UniProtKB-KW"/>
</dbReference>
<dbReference type="Proteomes" id="UP000269126">
    <property type="component" value="Segment"/>
</dbReference>
<gene>
    <name evidence="5" type="ORF">STG2_20</name>
</gene>
<evidence type="ECO:0000256" key="2">
    <source>
        <dbReference type="ARBA" id="ARBA00022732"/>
    </source>
</evidence>
<dbReference type="Pfam" id="PF13884">
    <property type="entry name" value="Peptidase_S74"/>
    <property type="match status" value="1"/>
</dbReference>
<dbReference type="PROSITE" id="PS51688">
    <property type="entry name" value="ICA"/>
    <property type="match status" value="1"/>
</dbReference>
<proteinExistence type="predicted"/>
<keyword evidence="2" id="KW-0946">Virion</keyword>
<dbReference type="EMBL" id="MK005300">
    <property type="protein sequence ID" value="AYN55984.1"/>
    <property type="molecule type" value="Genomic_DNA"/>
</dbReference>
<dbReference type="InterPro" id="IPR030392">
    <property type="entry name" value="S74_ICA"/>
</dbReference>
<evidence type="ECO:0000259" key="4">
    <source>
        <dbReference type="PROSITE" id="PS51688"/>
    </source>
</evidence>
<sequence>MSRNLMPKSGAMAPYIVVNRDAAVAGVFSVDGESGAVVLTSKYLQISKYTTDKAATDSAIKSINESIGNINTALGGINTSIETKAAKGANNDITELNALTKAITIAQGGTGATDVAGSRKNLGLTAFEMTAVDTRMFSPDRKKILRISDAMWGAYNLETGQEIALGIGSGGTGALNPKDARKNLNIPVGANAEIIPANSNVLDYIAIAGQSGYYSSGDLVTHIPPVKEGWWTYNFHCHGVDINGAAQYGVLKAVGLSGSSWINVLDGTGNWKGWQEQFNLQSTVLVTNGGTGANTAAGAITKLGIPNIAEWTPANGVVRWTVNTPSEPTSTGTILKGGLLESSHNIAGVQRVITSLVPEYKWGESDTVTNLNVALSDAQGHIIRYGGYKFSSSGVASFGTLRALSFDGIILDRGGDPTFSNRIVLETVKGAEGATLAGSMANFVDGTSRVVVNALSVSNNRKTVLYPSGGVICKPGLLGDPQLYSYSIDYSGGAAQLWIDSSNFGNIQTAPVSDKLLKKDITYRTDNEVALKQVMQWKIADFRYKKRGMLPESEMKTGWIANDLVTISPECVKGVGLTKGFDENNPKGAYELDTVAIMAKMSQAIQAQQKEIEELKELVNQLLTK</sequence>
<feature type="domain" description="Peptidase S74" evidence="4">
    <location>
        <begin position="513"/>
        <end position="619"/>
    </location>
</feature>
<reference evidence="5 6" key="1">
    <citation type="submission" date="2018-10" db="EMBL/GenBank/DDBJ databases">
        <title>Bacteriophage control of Salmonella.</title>
        <authorList>
            <person name="Duc H.M."/>
        </authorList>
    </citation>
    <scope>NUCLEOTIDE SEQUENCE [LARGE SCALE GENOMIC DNA]</scope>
</reference>
<organism evidence="5 6">
    <name type="scientific">Salmonella phage STG2</name>
    <dbReference type="NCBI Taxonomy" id="2480623"/>
    <lineage>
        <taxon>Viruses</taxon>
        <taxon>Duplodnaviria</taxon>
        <taxon>Heunggongvirae</taxon>
        <taxon>Uroviricota</taxon>
        <taxon>Caudoviricetes</taxon>
        <taxon>Demerecviridae</taxon>
        <taxon>Markadamsvirinae</taxon>
        <taxon>Epseptimavirus</taxon>
        <taxon>Epseptimavirus STG2</taxon>
    </lineage>
</organism>
<accession>A0A3G2KAI5</accession>
<protein>
    <submittedName>
        <fullName evidence="5">Tail fiber protein</fullName>
    </submittedName>
</protein>
<evidence type="ECO:0000313" key="5">
    <source>
        <dbReference type="EMBL" id="AYN55984.1"/>
    </source>
</evidence>
<evidence type="ECO:0000256" key="1">
    <source>
        <dbReference type="ARBA" id="ARBA00004328"/>
    </source>
</evidence>
<evidence type="ECO:0000256" key="3">
    <source>
        <dbReference type="SAM" id="Coils"/>
    </source>
</evidence>
<keyword evidence="3" id="KW-0175">Coiled coil</keyword>
<feature type="coiled-coil region" evidence="3">
    <location>
        <begin position="598"/>
        <end position="625"/>
    </location>
</feature>
<name>A0A3G2KAI5_9CAUD</name>